<name>A0A4Y8L044_9BACT</name>
<evidence type="ECO:0000313" key="1">
    <source>
        <dbReference type="EMBL" id="TFD92777.1"/>
    </source>
</evidence>
<comment type="caution">
    <text evidence="1">The sequence shown here is derived from an EMBL/GenBank/DDBJ whole genome shotgun (WGS) entry which is preliminary data.</text>
</comment>
<dbReference type="RefSeq" id="WP_134437464.1">
    <property type="nucleotide sequence ID" value="NZ_SOML01000016.1"/>
</dbReference>
<dbReference type="Proteomes" id="UP000297861">
    <property type="component" value="Unassembled WGS sequence"/>
</dbReference>
<dbReference type="AlphaFoldDB" id="A0A4Y8L044"/>
<protein>
    <submittedName>
        <fullName evidence="1">Uncharacterized protein</fullName>
    </submittedName>
</protein>
<proteinExistence type="predicted"/>
<reference evidence="1 2" key="1">
    <citation type="submission" date="2019-03" db="EMBL/GenBank/DDBJ databases">
        <title>San Antonio Military Medical Center submission to MRSN (WRAIR), pending publication.</title>
        <authorList>
            <person name="Blyth D.M."/>
            <person name="Mccarthy S.L."/>
            <person name="Schall S.E."/>
            <person name="Stam J.A."/>
            <person name="Ong A.C."/>
            <person name="Mcgann P.T."/>
        </authorList>
    </citation>
    <scope>NUCLEOTIDE SEQUENCE [LARGE SCALE GENOMIC DNA]</scope>
    <source>
        <strain evidence="1 2">MRSN571793</strain>
    </source>
</reference>
<keyword evidence="2" id="KW-1185">Reference proteome</keyword>
<accession>A0A4Y8L044</accession>
<sequence length="187" mass="22371">MKITKDTTLTEFFFYLDTFDVKEEWIDNLFKRLEKYPVPELFNTSFNDLKFRQLIDLQLKIKKFEDMIFVAFDVVHGLKKEDIIGLSAFDCLRFALFTKSELERITNLFKAIEYKPSAEEERAGIGNLSHGFFGTIDWYARRMNISNHDEVAELKWTIIYKCQKIDFDNNRFEKRYRDVVSKQNKAK</sequence>
<organism evidence="1 2">
    <name type="scientific">Dysgonomonas capnocytophagoides</name>
    <dbReference type="NCBI Taxonomy" id="45254"/>
    <lineage>
        <taxon>Bacteria</taxon>
        <taxon>Pseudomonadati</taxon>
        <taxon>Bacteroidota</taxon>
        <taxon>Bacteroidia</taxon>
        <taxon>Bacteroidales</taxon>
        <taxon>Dysgonomonadaceae</taxon>
        <taxon>Dysgonomonas</taxon>
    </lineage>
</organism>
<evidence type="ECO:0000313" key="2">
    <source>
        <dbReference type="Proteomes" id="UP000297861"/>
    </source>
</evidence>
<dbReference type="OrthoDB" id="1040478at2"/>
<dbReference type="EMBL" id="SOML01000016">
    <property type="protein sequence ID" value="TFD92777.1"/>
    <property type="molecule type" value="Genomic_DNA"/>
</dbReference>
<gene>
    <name evidence="1" type="ORF">E2605_18200</name>
</gene>